<evidence type="ECO:0000259" key="8">
    <source>
        <dbReference type="Pfam" id="PF02729"/>
    </source>
</evidence>
<feature type="binding site" evidence="6">
    <location>
        <position position="218"/>
    </location>
    <ligand>
        <name>L-ornithine</name>
        <dbReference type="ChEBI" id="CHEBI:46911"/>
    </ligand>
</feature>
<dbReference type="SUPFAM" id="SSF53671">
    <property type="entry name" value="Aspartate/ornithine carbamoyltransferase"/>
    <property type="match status" value="1"/>
</dbReference>
<dbReference type="PRINTS" id="PR00100">
    <property type="entry name" value="AOTCASE"/>
</dbReference>
<dbReference type="NCBIfam" id="TIGR00658">
    <property type="entry name" value="orni_carb_tr"/>
    <property type="match status" value="1"/>
</dbReference>
<dbReference type="InterPro" id="IPR002292">
    <property type="entry name" value="Orn/put_carbamltrans"/>
</dbReference>
<feature type="binding site" evidence="6">
    <location>
        <position position="76"/>
    </location>
    <ligand>
        <name>carbamoyl phosphate</name>
        <dbReference type="ChEBI" id="CHEBI:58228"/>
    </ligand>
</feature>
<dbReference type="OrthoDB" id="9802587at2"/>
<feature type="binding site" evidence="6">
    <location>
        <begin position="222"/>
        <end position="223"/>
    </location>
    <ligand>
        <name>L-ornithine</name>
        <dbReference type="ChEBI" id="CHEBI:46911"/>
    </ligand>
</feature>
<comment type="subcellular location">
    <subcellularLocation>
        <location evidence="6">Cytoplasm</location>
    </subcellularLocation>
</comment>
<organism evidence="9 10">
    <name type="scientific">Desulfonatronospira thiodismutans ASO3-1</name>
    <dbReference type="NCBI Taxonomy" id="555779"/>
    <lineage>
        <taxon>Bacteria</taxon>
        <taxon>Pseudomonadati</taxon>
        <taxon>Thermodesulfobacteriota</taxon>
        <taxon>Desulfovibrionia</taxon>
        <taxon>Desulfovibrionales</taxon>
        <taxon>Desulfonatronovibrionaceae</taxon>
        <taxon>Desulfonatronospira</taxon>
    </lineage>
</organism>
<feature type="domain" description="Aspartate/ornithine carbamoyltransferase carbamoyl-P binding" evidence="8">
    <location>
        <begin position="3"/>
        <end position="140"/>
    </location>
</feature>
<dbReference type="GO" id="GO:0019240">
    <property type="term" value="P:citrulline biosynthetic process"/>
    <property type="evidence" value="ECO:0007669"/>
    <property type="project" value="TreeGrafter"/>
</dbReference>
<proteinExistence type="inferred from homology"/>
<comment type="catalytic activity">
    <reaction evidence="5 6">
        <text>carbamoyl phosphate + L-ornithine = L-citrulline + phosphate + H(+)</text>
        <dbReference type="Rhea" id="RHEA:19513"/>
        <dbReference type="ChEBI" id="CHEBI:15378"/>
        <dbReference type="ChEBI" id="CHEBI:43474"/>
        <dbReference type="ChEBI" id="CHEBI:46911"/>
        <dbReference type="ChEBI" id="CHEBI:57743"/>
        <dbReference type="ChEBI" id="CHEBI:58228"/>
        <dbReference type="EC" id="2.1.3.3"/>
    </reaction>
</comment>
<feature type="domain" description="Aspartate/ornithine carbamoyltransferase Asp/Orn-binding" evidence="7">
    <location>
        <begin position="148"/>
        <end position="296"/>
    </location>
</feature>
<comment type="caution">
    <text evidence="9">The sequence shown here is derived from an EMBL/GenBank/DDBJ whole genome shotgun (WGS) entry which is preliminary data.</text>
</comment>
<evidence type="ECO:0000256" key="4">
    <source>
        <dbReference type="ARBA" id="ARBA00022679"/>
    </source>
</evidence>
<dbReference type="HAMAP" id="MF_01109">
    <property type="entry name" value="OTCase"/>
    <property type="match status" value="1"/>
</dbReference>
<evidence type="ECO:0000256" key="5">
    <source>
        <dbReference type="ARBA" id="ARBA00048772"/>
    </source>
</evidence>
<dbReference type="InterPro" id="IPR024904">
    <property type="entry name" value="OTCase_ArgI"/>
</dbReference>
<evidence type="ECO:0000256" key="3">
    <source>
        <dbReference type="ARBA" id="ARBA00013007"/>
    </source>
</evidence>
<dbReference type="InterPro" id="IPR006131">
    <property type="entry name" value="Asp_carbamoyltransf_Asp/Orn-bd"/>
</dbReference>
<dbReference type="EMBL" id="ACJN02000001">
    <property type="protein sequence ID" value="EFI35396.1"/>
    <property type="molecule type" value="Genomic_DNA"/>
</dbReference>
<feature type="binding site" evidence="6">
    <location>
        <position position="158"/>
    </location>
    <ligand>
        <name>L-ornithine</name>
        <dbReference type="ChEBI" id="CHEBI:46911"/>
    </ligand>
</feature>
<evidence type="ECO:0000259" key="7">
    <source>
        <dbReference type="Pfam" id="PF00185"/>
    </source>
</evidence>
<dbReference type="GO" id="GO:0042450">
    <property type="term" value="P:L-arginine biosynthetic process via ornithine"/>
    <property type="evidence" value="ECO:0007669"/>
    <property type="project" value="UniProtKB-UniRule"/>
</dbReference>
<feature type="binding site" evidence="6">
    <location>
        <begin position="258"/>
        <end position="259"/>
    </location>
    <ligand>
        <name>carbamoyl phosphate</name>
        <dbReference type="ChEBI" id="CHEBI:58228"/>
    </ligand>
</feature>
<protein>
    <recommendedName>
        <fullName evidence="3 6">Ornithine carbamoyltransferase</fullName>
        <shortName evidence="6">OTCase</shortName>
        <ecNumber evidence="3 6">2.1.3.3</ecNumber>
    </recommendedName>
</protein>
<dbReference type="InterPro" id="IPR036901">
    <property type="entry name" value="Asp/Orn_carbamoylTrfase_sf"/>
</dbReference>
<feature type="binding site" evidence="6">
    <location>
        <begin position="49"/>
        <end position="52"/>
    </location>
    <ligand>
        <name>carbamoyl phosphate</name>
        <dbReference type="ChEBI" id="CHEBI:58228"/>
    </ligand>
</feature>
<dbReference type="PROSITE" id="PS00097">
    <property type="entry name" value="CARBAMOYLTRANSFERASE"/>
    <property type="match status" value="1"/>
</dbReference>
<evidence type="ECO:0000256" key="6">
    <source>
        <dbReference type="HAMAP-Rule" id="MF_01109"/>
    </source>
</evidence>
<feature type="binding site" evidence="6">
    <location>
        <begin position="127"/>
        <end position="130"/>
    </location>
    <ligand>
        <name>carbamoyl phosphate</name>
        <dbReference type="ChEBI" id="CHEBI:58228"/>
    </ligand>
</feature>
<evidence type="ECO:0000313" key="10">
    <source>
        <dbReference type="Proteomes" id="UP000005496"/>
    </source>
</evidence>
<dbReference type="InterPro" id="IPR006130">
    <property type="entry name" value="Asp/Orn_carbamoylTrfase"/>
</dbReference>
<reference evidence="9" key="1">
    <citation type="submission" date="2010-05" db="EMBL/GenBank/DDBJ databases">
        <title>The draft genome of Desulfonatronospira thiodismutans ASO3-1.</title>
        <authorList>
            <consortium name="US DOE Joint Genome Institute (JGI-PGF)"/>
            <person name="Lucas S."/>
            <person name="Copeland A."/>
            <person name="Lapidus A."/>
            <person name="Cheng J.-F."/>
            <person name="Bruce D."/>
            <person name="Goodwin L."/>
            <person name="Pitluck S."/>
            <person name="Chertkov O."/>
            <person name="Brettin T."/>
            <person name="Detter J.C."/>
            <person name="Han C."/>
            <person name="Land M.L."/>
            <person name="Hauser L."/>
            <person name="Kyrpides N."/>
            <person name="Mikhailova N."/>
            <person name="Muyzer G."/>
            <person name="Woyke T."/>
        </authorList>
    </citation>
    <scope>NUCLEOTIDE SEQUENCE [LARGE SCALE GENOMIC DNA]</scope>
    <source>
        <strain evidence="9">ASO3-1</strain>
    </source>
</reference>
<comment type="similarity">
    <text evidence="2 6">Belongs to the aspartate/ornithine carbamoyltransferase superfamily. OTCase family.</text>
</comment>
<dbReference type="PANTHER" id="PTHR45753">
    <property type="entry name" value="ORNITHINE CARBAMOYLTRANSFERASE, MITOCHONDRIAL"/>
    <property type="match status" value="1"/>
</dbReference>
<dbReference type="AlphaFoldDB" id="D6SL35"/>
<name>D6SL35_9BACT</name>
<dbReference type="GO" id="GO:0005737">
    <property type="term" value="C:cytoplasm"/>
    <property type="evidence" value="ECO:0007669"/>
    <property type="project" value="UniProtKB-SubCell"/>
</dbReference>
<dbReference type="GO" id="GO:0016597">
    <property type="term" value="F:amino acid binding"/>
    <property type="evidence" value="ECO:0007669"/>
    <property type="project" value="InterPro"/>
</dbReference>
<dbReference type="RefSeq" id="WP_008868528.1">
    <property type="nucleotide sequence ID" value="NZ_ACJN02000001.1"/>
</dbReference>
<dbReference type="Pfam" id="PF02729">
    <property type="entry name" value="OTCace_N"/>
    <property type="match status" value="1"/>
</dbReference>
<keyword evidence="6" id="KW-0963">Cytoplasm</keyword>
<dbReference type="GO" id="GO:0004585">
    <property type="term" value="F:ornithine carbamoyltransferase activity"/>
    <property type="evidence" value="ECO:0007669"/>
    <property type="project" value="UniProtKB-UniRule"/>
</dbReference>
<dbReference type="FunFam" id="3.40.50.1370:FF:000008">
    <property type="entry name" value="Ornithine carbamoyltransferase"/>
    <property type="match status" value="1"/>
</dbReference>
<comment type="pathway">
    <text evidence="1">Amino-acid biosynthesis; L-arginine biosynthesis; L-arginine from L-ornithine and carbamoyl phosphate: step 1/3.</text>
</comment>
<gene>
    <name evidence="9" type="ORF">Dthio_PD2812</name>
</gene>
<dbReference type="PRINTS" id="PR00102">
    <property type="entry name" value="OTCASE"/>
</dbReference>
<accession>D6SL35</accession>
<dbReference type="eggNOG" id="COG0078">
    <property type="taxonomic scope" value="Bacteria"/>
</dbReference>
<dbReference type="EC" id="2.1.3.3" evidence="3 6"/>
<dbReference type="Gene3D" id="3.40.50.1370">
    <property type="entry name" value="Aspartate/ornithine carbamoyltransferase"/>
    <property type="match status" value="2"/>
</dbReference>
<feature type="binding site" evidence="6">
    <location>
        <position position="100"/>
    </location>
    <ligand>
        <name>carbamoyl phosphate</name>
        <dbReference type="ChEBI" id="CHEBI:58228"/>
    </ligand>
</feature>
<sequence length="299" mass="34044">MKKDFLSIRDLTREEAHELVERAHWMKAEDFRSNLLEGKTVILIFEKASTRTKVSFEVSINHLGGHHVFMTPAESQLGRSEPLRDTARVLSRYAQGMVVRTFGQDKLVELARHGSVPVINALSDDFHPCQVMSDLLTIFERTPEFEALNIAWVGDGNNMSHSWINAAVHFPFRLNIAVPRGFEPRADILQEAKDLGANINFTHDPLEAVREAHYINTDVWASMGQEEEKKSRADAFAGFRVDDRILEAAHPEARVLHCLPAHRGEEITDAVMEGERSIVWDQAENRLHMQKAILEWIYG</sequence>
<feature type="binding site" evidence="6">
    <location>
        <position position="286"/>
    </location>
    <ligand>
        <name>carbamoyl phosphate</name>
        <dbReference type="ChEBI" id="CHEBI:58228"/>
    </ligand>
</feature>
<dbReference type="InterPro" id="IPR006132">
    <property type="entry name" value="Asp/Orn_carbamoyltranf_P-bd"/>
</dbReference>
<evidence type="ECO:0000256" key="2">
    <source>
        <dbReference type="ARBA" id="ARBA00007805"/>
    </source>
</evidence>
<dbReference type="Proteomes" id="UP000005496">
    <property type="component" value="Unassembled WGS sequence"/>
</dbReference>
<keyword evidence="4 6" id="KW-0808">Transferase</keyword>
<evidence type="ECO:0000313" key="9">
    <source>
        <dbReference type="EMBL" id="EFI35396.1"/>
    </source>
</evidence>
<dbReference type="NCBIfam" id="NF001986">
    <property type="entry name" value="PRK00779.1"/>
    <property type="match status" value="1"/>
</dbReference>
<dbReference type="Pfam" id="PF00185">
    <property type="entry name" value="OTCace"/>
    <property type="match status" value="1"/>
</dbReference>
<dbReference type="PANTHER" id="PTHR45753:SF3">
    <property type="entry name" value="ORNITHINE TRANSCARBAMYLASE, MITOCHONDRIAL"/>
    <property type="match status" value="1"/>
</dbReference>
<keyword evidence="10" id="KW-1185">Reference proteome</keyword>
<evidence type="ECO:0000256" key="1">
    <source>
        <dbReference type="ARBA" id="ARBA00004975"/>
    </source>
</evidence>